<dbReference type="SUPFAM" id="SSF52172">
    <property type="entry name" value="CheY-like"/>
    <property type="match status" value="1"/>
</dbReference>
<evidence type="ECO:0000313" key="2">
    <source>
        <dbReference type="Proteomes" id="UP000073494"/>
    </source>
</evidence>
<name>A0A0Z8GCJ2_STRSU</name>
<dbReference type="RefSeq" id="WP_044694041.1">
    <property type="nucleotide sequence ID" value="NZ_CEER01000039.1"/>
</dbReference>
<gene>
    <name evidence="1" type="ORF">ERS132416_01216</name>
</gene>
<protein>
    <submittedName>
        <fullName evidence="1">Response regulator of citrate/malate metabolism</fullName>
    </submittedName>
</protein>
<dbReference type="EMBL" id="FIHD01000019">
    <property type="protein sequence ID" value="CYU95452.1"/>
    <property type="molecule type" value="Genomic_DNA"/>
</dbReference>
<organism evidence="1 2">
    <name type="scientific">Streptococcus suis</name>
    <dbReference type="NCBI Taxonomy" id="1307"/>
    <lineage>
        <taxon>Bacteria</taxon>
        <taxon>Bacillati</taxon>
        <taxon>Bacillota</taxon>
        <taxon>Bacilli</taxon>
        <taxon>Lactobacillales</taxon>
        <taxon>Streptococcaceae</taxon>
        <taxon>Streptococcus</taxon>
    </lineage>
</organism>
<accession>A0A0Z8GCJ2</accession>
<dbReference type="Proteomes" id="UP000073494">
    <property type="component" value="Unassembled WGS sequence"/>
</dbReference>
<dbReference type="Gene3D" id="3.40.50.2300">
    <property type="match status" value="1"/>
</dbReference>
<sequence length="152" mass="17724">MRILIIEDDKNKSSQIIERLKNQYSNLTFSEKRSFQQGVKSLRNSSFDLLLLDMTLPTFDIDTNSGGGKIRNFAGMEILEEMLQRDIILKTIIITQYESFGEEQVTISQMRRILKQKYNKNFIEIIYYSSSSKSWFENLTKLVGELNESTDS</sequence>
<dbReference type="InterPro" id="IPR011006">
    <property type="entry name" value="CheY-like_superfamily"/>
</dbReference>
<dbReference type="AlphaFoldDB" id="A0A0Z8GCJ2"/>
<evidence type="ECO:0000313" key="1">
    <source>
        <dbReference type="EMBL" id="CYU95452.1"/>
    </source>
</evidence>
<reference evidence="1 2" key="1">
    <citation type="submission" date="2016-02" db="EMBL/GenBank/DDBJ databases">
        <authorList>
            <consortium name="Pathogen Informatics"/>
        </authorList>
    </citation>
    <scope>NUCLEOTIDE SEQUENCE [LARGE SCALE GENOMIC DNA]</scope>
    <source>
        <strain evidence="1 2">LSS54</strain>
    </source>
</reference>
<proteinExistence type="predicted"/>